<evidence type="ECO:0000313" key="17">
    <source>
        <dbReference type="Proteomes" id="UP000193498"/>
    </source>
</evidence>
<evidence type="ECO:0000259" key="15">
    <source>
        <dbReference type="PROSITE" id="PS50919"/>
    </source>
</evidence>
<dbReference type="CDD" id="cd23285">
    <property type="entry name" value="beta-trefoil_MIR_PMT4-like"/>
    <property type="match status" value="1"/>
</dbReference>
<dbReference type="SMART" id="SM00472">
    <property type="entry name" value="MIR"/>
    <property type="match status" value="3"/>
</dbReference>
<dbReference type="InterPro" id="IPR016093">
    <property type="entry name" value="MIR_motif"/>
</dbReference>
<evidence type="ECO:0000256" key="12">
    <source>
        <dbReference type="ARBA" id="ARBA00045085"/>
    </source>
</evidence>
<feature type="transmembrane region" description="Helical" evidence="14">
    <location>
        <begin position="166"/>
        <end position="185"/>
    </location>
</feature>
<evidence type="ECO:0000256" key="7">
    <source>
        <dbReference type="ARBA" id="ARBA00022692"/>
    </source>
</evidence>
<feature type="transmembrane region" description="Helical" evidence="14">
    <location>
        <begin position="690"/>
        <end position="709"/>
    </location>
</feature>
<gene>
    <name evidence="16" type="ORF">K493DRAFT_329342</name>
</gene>
<feature type="domain" description="MIR" evidence="15">
    <location>
        <begin position="355"/>
        <end position="415"/>
    </location>
</feature>
<dbReference type="EMBL" id="MCFE01000117">
    <property type="protein sequence ID" value="ORX98235.1"/>
    <property type="molecule type" value="Genomic_DNA"/>
</dbReference>
<dbReference type="SUPFAM" id="SSF82109">
    <property type="entry name" value="MIR domain"/>
    <property type="match status" value="1"/>
</dbReference>
<reference evidence="16 17" key="1">
    <citation type="submission" date="2016-07" db="EMBL/GenBank/DDBJ databases">
        <title>Pervasive Adenine N6-methylation of Active Genes in Fungi.</title>
        <authorList>
            <consortium name="DOE Joint Genome Institute"/>
            <person name="Mondo S.J."/>
            <person name="Dannebaum R.O."/>
            <person name="Kuo R.C."/>
            <person name="Labutti K."/>
            <person name="Haridas S."/>
            <person name="Kuo A."/>
            <person name="Salamov A."/>
            <person name="Ahrendt S.R."/>
            <person name="Lipzen A."/>
            <person name="Sullivan W."/>
            <person name="Andreopoulos W.B."/>
            <person name="Clum A."/>
            <person name="Lindquist E."/>
            <person name="Daum C."/>
            <person name="Ramamoorthy G.K."/>
            <person name="Gryganskyi A."/>
            <person name="Culley D."/>
            <person name="Magnuson J.K."/>
            <person name="James T.Y."/>
            <person name="O'Malley M.A."/>
            <person name="Stajich J.E."/>
            <person name="Spatafora J.W."/>
            <person name="Visel A."/>
            <person name="Grigoriev I.V."/>
        </authorList>
    </citation>
    <scope>NUCLEOTIDE SEQUENCE [LARGE SCALE GENOMIC DNA]</scope>
    <source>
        <strain evidence="16 17">CBS 931.73</strain>
    </source>
</reference>
<protein>
    <recommendedName>
        <fullName evidence="4 14">Dolichyl-phosphate-mannose--protein mannosyltransferase</fullName>
        <ecNumber evidence="4 14">2.4.1.109</ecNumber>
    </recommendedName>
</protein>
<feature type="transmembrane region" description="Helical" evidence="14">
    <location>
        <begin position="729"/>
        <end position="749"/>
    </location>
</feature>
<evidence type="ECO:0000256" key="3">
    <source>
        <dbReference type="ARBA" id="ARBA00007222"/>
    </source>
</evidence>
<comment type="pathway">
    <text evidence="2 14">Protein modification; protein glycosylation.</text>
</comment>
<evidence type="ECO:0000256" key="9">
    <source>
        <dbReference type="ARBA" id="ARBA00022824"/>
    </source>
</evidence>
<dbReference type="EC" id="2.4.1.109" evidence="4 14"/>
<dbReference type="STRING" id="1314790.A0A1Y1YJR3"/>
<feature type="domain" description="MIR" evidence="15">
    <location>
        <begin position="427"/>
        <end position="484"/>
    </location>
</feature>
<dbReference type="FunCoup" id="A0A1Y1YJR3">
    <property type="interactions" value="330"/>
</dbReference>
<keyword evidence="7 14" id="KW-0812">Transmembrane</keyword>
<dbReference type="GO" id="GO:0005789">
    <property type="term" value="C:endoplasmic reticulum membrane"/>
    <property type="evidence" value="ECO:0007669"/>
    <property type="project" value="UniProtKB-SubCell"/>
</dbReference>
<keyword evidence="11 14" id="KW-0472">Membrane</keyword>
<dbReference type="UniPathway" id="UPA00378"/>
<evidence type="ECO:0000256" key="10">
    <source>
        <dbReference type="ARBA" id="ARBA00022989"/>
    </source>
</evidence>
<feature type="transmembrane region" description="Helical" evidence="14">
    <location>
        <begin position="302"/>
        <end position="323"/>
    </location>
</feature>
<dbReference type="Pfam" id="PF16192">
    <property type="entry name" value="PMT_4TMC"/>
    <property type="match status" value="1"/>
</dbReference>
<keyword evidence="9 14" id="KW-0256">Endoplasmic reticulum</keyword>
<keyword evidence="8" id="KW-0677">Repeat</keyword>
<sequence length="778" mass="88544">MAVDPPVRADNTYSLMATETAHQLRQRTGKKPPPDLYDSKLQPDEAKVTHFDRHRGPYSRNNHSVQTSSTLALSKFDRFAVITFGVLGMLTRFFVIATPNEVVFDEVHFGKFASFYLRGEYYFDVHPPLGKLLLALAGWFTGYDGHFLFTKIGLNYNDNNVSYVPLRAFPAIFGSMLVPLSYLIIRELGLSPISAVIAASLILFDNSLVTQSRLILLDSFLLFFMLMAVYSHIKFYNLRYEAFSRQWWKWLLSTGVFLGLTTSVKMVGLFVIGLIGVLVVADLWRLSDIRRGLSMKRIGQHFVARALCLILVPSILYLSFFYIHFSLLYKTGPGDKSMSPAFQMTLEGNHILTGSYPIRYGDVITISHVDTKGFLHSNSLNYPKKYDNGRISSGGQQVVAVHAKDAGSQWVVRSADSDTSVESDGAIAHVKDGDLIQLEHKTTNTLLMTHDVASPLTTTNMEFTTAQINDTQKHSKTIFRVEFTAKDIEGSIWKTNSTHFRLVNKEAEVALHSFKSTLPDWALKQQEVNGDRKHDRPGTEWVVRDIVDRDFSEDLQDQSPRKLGFFTKFWELQKAMIHHNSKLTKQHPFMSGPTWWPFMHKIIAFWSKRDIRSQIFLVPNAFGWMVAISSVVTVAALLLVEAYAGLRGVQMFPPVARTRIVHVGQFLLLCWAFHYAPFFLMGRSLYLHHYLPALLFSYLITALLFQVLFVRGVEPTSQAHQYATKYRLVGILVGAAIVLIQLYVFIYFAPITYGHQALQVEQVRARQWFPSWNLHHAK</sequence>
<feature type="transmembrane region" description="Helical" evidence="14">
    <location>
        <begin position="256"/>
        <end position="281"/>
    </location>
</feature>
<dbReference type="Pfam" id="PF02366">
    <property type="entry name" value="PMT"/>
    <property type="match status" value="1"/>
</dbReference>
<feature type="transmembrane region" description="Helical" evidence="14">
    <location>
        <begin position="621"/>
        <end position="640"/>
    </location>
</feature>
<dbReference type="PANTHER" id="PTHR10050">
    <property type="entry name" value="DOLICHYL-PHOSPHATE-MANNOSE--PROTEIN MANNOSYLTRANSFERASE"/>
    <property type="match status" value="1"/>
</dbReference>
<name>A0A1Y1YJR3_9FUNG</name>
<dbReference type="OrthoDB" id="292747at2759"/>
<dbReference type="Gene3D" id="2.80.10.50">
    <property type="match status" value="1"/>
</dbReference>
<comment type="subcellular location">
    <subcellularLocation>
        <location evidence="1 14">Endoplasmic reticulum membrane</location>
        <topology evidence="1 14">Multi-pass membrane protein</topology>
    </subcellularLocation>
</comment>
<accession>A0A1Y1YJR3</accession>
<feature type="transmembrane region" description="Helical" evidence="14">
    <location>
        <begin position="79"/>
        <end position="97"/>
    </location>
</feature>
<evidence type="ECO:0000256" key="1">
    <source>
        <dbReference type="ARBA" id="ARBA00004477"/>
    </source>
</evidence>
<comment type="function">
    <text evidence="14">Transfers mannose from Dol-P-mannose to Ser or Thr residues on proteins.</text>
</comment>
<evidence type="ECO:0000256" key="6">
    <source>
        <dbReference type="ARBA" id="ARBA00022679"/>
    </source>
</evidence>
<evidence type="ECO:0000256" key="2">
    <source>
        <dbReference type="ARBA" id="ARBA00004922"/>
    </source>
</evidence>
<evidence type="ECO:0000313" key="16">
    <source>
        <dbReference type="EMBL" id="ORX98235.1"/>
    </source>
</evidence>
<feature type="transmembrane region" description="Helical" evidence="14">
    <location>
        <begin position="191"/>
        <end position="208"/>
    </location>
</feature>
<dbReference type="InParanoid" id="A0A1Y1YJR3"/>
<dbReference type="Proteomes" id="UP000193498">
    <property type="component" value="Unassembled WGS sequence"/>
</dbReference>
<feature type="transmembrane region" description="Helical" evidence="14">
    <location>
        <begin position="132"/>
        <end position="154"/>
    </location>
</feature>
<dbReference type="InterPro" id="IPR036300">
    <property type="entry name" value="MIR_dom_sf"/>
</dbReference>
<comment type="catalytic activity">
    <reaction evidence="13 14">
        <text>a di-trans,poly-cis-dolichyl beta-D-mannosyl phosphate + L-seryl-[protein] = 3-O-(alpha-D-mannosyl)-L-seryl-[protein] + a di-trans,poly-cis-dolichyl phosphate + H(+)</text>
        <dbReference type="Rhea" id="RHEA:17377"/>
        <dbReference type="Rhea" id="RHEA-COMP:9863"/>
        <dbReference type="Rhea" id="RHEA-COMP:13546"/>
        <dbReference type="Rhea" id="RHEA-COMP:19498"/>
        <dbReference type="Rhea" id="RHEA-COMP:19501"/>
        <dbReference type="ChEBI" id="CHEBI:15378"/>
        <dbReference type="ChEBI" id="CHEBI:29999"/>
        <dbReference type="ChEBI" id="CHEBI:57683"/>
        <dbReference type="ChEBI" id="CHEBI:58211"/>
        <dbReference type="ChEBI" id="CHEBI:137321"/>
        <dbReference type="EC" id="2.4.1.109"/>
    </reaction>
</comment>
<dbReference type="InterPro" id="IPR003342">
    <property type="entry name" value="ArnT-like_N"/>
</dbReference>
<comment type="caution">
    <text evidence="16">The sequence shown here is derived from an EMBL/GenBank/DDBJ whole genome shotgun (WGS) entry which is preliminary data.</text>
</comment>
<comment type="catalytic activity">
    <reaction evidence="12 14">
        <text>a di-trans,poly-cis-dolichyl beta-D-mannosyl phosphate + L-threonyl-[protein] = 3-O-(alpha-D-mannosyl)-L-threonyl-[protein] + a di-trans,poly-cis-dolichyl phosphate + H(+)</text>
        <dbReference type="Rhea" id="RHEA:53396"/>
        <dbReference type="Rhea" id="RHEA-COMP:11060"/>
        <dbReference type="Rhea" id="RHEA-COMP:13547"/>
        <dbReference type="Rhea" id="RHEA-COMP:19498"/>
        <dbReference type="Rhea" id="RHEA-COMP:19501"/>
        <dbReference type="ChEBI" id="CHEBI:15378"/>
        <dbReference type="ChEBI" id="CHEBI:30013"/>
        <dbReference type="ChEBI" id="CHEBI:57683"/>
        <dbReference type="ChEBI" id="CHEBI:58211"/>
        <dbReference type="ChEBI" id="CHEBI:137323"/>
        <dbReference type="EC" id="2.4.1.109"/>
    </reaction>
</comment>
<evidence type="ECO:0000256" key="8">
    <source>
        <dbReference type="ARBA" id="ARBA00022737"/>
    </source>
</evidence>
<keyword evidence="5 14" id="KW-0328">Glycosyltransferase</keyword>
<feature type="transmembrane region" description="Helical" evidence="14">
    <location>
        <begin position="660"/>
        <end position="678"/>
    </location>
</feature>
<evidence type="ECO:0000256" key="4">
    <source>
        <dbReference type="ARBA" id="ARBA00012839"/>
    </source>
</evidence>
<keyword evidence="6 14" id="KW-0808">Transferase</keyword>
<dbReference type="InterPro" id="IPR032421">
    <property type="entry name" value="PMT_4TMC"/>
</dbReference>
<dbReference type="AlphaFoldDB" id="A0A1Y1YJR3"/>
<dbReference type="Pfam" id="PF02815">
    <property type="entry name" value="MIR"/>
    <property type="match status" value="1"/>
</dbReference>
<comment type="similarity">
    <text evidence="3 14">Belongs to the glycosyltransferase 39 family.</text>
</comment>
<dbReference type="PANTHER" id="PTHR10050:SF51">
    <property type="entry name" value="PROTEIN O-MANNOSYL-TRANSFERASE 1"/>
    <property type="match status" value="1"/>
</dbReference>
<evidence type="ECO:0000256" key="11">
    <source>
        <dbReference type="ARBA" id="ARBA00023136"/>
    </source>
</evidence>
<evidence type="ECO:0000256" key="14">
    <source>
        <dbReference type="RuleBase" id="RU367007"/>
    </source>
</evidence>
<evidence type="ECO:0000256" key="5">
    <source>
        <dbReference type="ARBA" id="ARBA00022676"/>
    </source>
</evidence>
<dbReference type="GO" id="GO:0004169">
    <property type="term" value="F:dolichyl-phosphate-mannose-protein mannosyltransferase activity"/>
    <property type="evidence" value="ECO:0007669"/>
    <property type="project" value="UniProtKB-UniRule"/>
</dbReference>
<organism evidence="16 17">
    <name type="scientific">Basidiobolus meristosporus CBS 931.73</name>
    <dbReference type="NCBI Taxonomy" id="1314790"/>
    <lineage>
        <taxon>Eukaryota</taxon>
        <taxon>Fungi</taxon>
        <taxon>Fungi incertae sedis</taxon>
        <taxon>Zoopagomycota</taxon>
        <taxon>Entomophthoromycotina</taxon>
        <taxon>Basidiobolomycetes</taxon>
        <taxon>Basidiobolales</taxon>
        <taxon>Basidiobolaceae</taxon>
        <taxon>Basidiobolus</taxon>
    </lineage>
</organism>
<keyword evidence="17" id="KW-1185">Reference proteome</keyword>
<evidence type="ECO:0000256" key="13">
    <source>
        <dbReference type="ARBA" id="ARBA00045102"/>
    </source>
</evidence>
<dbReference type="InterPro" id="IPR027005">
    <property type="entry name" value="PMT-like"/>
</dbReference>
<dbReference type="PROSITE" id="PS50919">
    <property type="entry name" value="MIR"/>
    <property type="match status" value="2"/>
</dbReference>
<proteinExistence type="inferred from homology"/>
<keyword evidence="10 14" id="KW-1133">Transmembrane helix</keyword>
<feature type="transmembrane region" description="Helical" evidence="14">
    <location>
        <begin position="215"/>
        <end position="236"/>
    </location>
</feature>